<dbReference type="AlphaFoldDB" id="A0ABD1R534"/>
<feature type="coiled-coil region" evidence="1">
    <location>
        <begin position="28"/>
        <end position="76"/>
    </location>
</feature>
<evidence type="ECO:0000256" key="1">
    <source>
        <dbReference type="SAM" id="Coils"/>
    </source>
</evidence>
<gene>
    <name evidence="2" type="ORF">Fot_44655</name>
</gene>
<protein>
    <submittedName>
        <fullName evidence="2">Uncharacterized protein</fullName>
    </submittedName>
</protein>
<name>A0ABD1R534_9LAMI</name>
<evidence type="ECO:0000313" key="3">
    <source>
        <dbReference type="Proteomes" id="UP001604277"/>
    </source>
</evidence>
<proteinExistence type="predicted"/>
<reference evidence="3" key="1">
    <citation type="submission" date="2024-07" db="EMBL/GenBank/DDBJ databases">
        <title>Two chromosome-level genome assemblies of Korean endemic species Abeliophyllum distichum and Forsythia ovata (Oleaceae).</title>
        <authorList>
            <person name="Jang H."/>
        </authorList>
    </citation>
    <scope>NUCLEOTIDE SEQUENCE [LARGE SCALE GENOMIC DNA]</scope>
</reference>
<keyword evidence="1" id="KW-0175">Coiled coil</keyword>
<sequence length="100" mass="11661">MTARQRSHLSENYLAQAFVLVQDQNRLCEDLSSTAEKYAADVEEYKKKFDEHCSITDCLEAEVEMRTKELEELRKNPEAEKLKFDIHHLSDDLVATRSRA</sequence>
<evidence type="ECO:0000313" key="2">
    <source>
        <dbReference type="EMBL" id="KAL2483211.1"/>
    </source>
</evidence>
<keyword evidence="3" id="KW-1185">Reference proteome</keyword>
<dbReference type="Proteomes" id="UP001604277">
    <property type="component" value="Unassembled WGS sequence"/>
</dbReference>
<dbReference type="EMBL" id="JBFOLJ010000013">
    <property type="protein sequence ID" value="KAL2483211.1"/>
    <property type="molecule type" value="Genomic_DNA"/>
</dbReference>
<accession>A0ABD1R534</accession>
<organism evidence="2 3">
    <name type="scientific">Forsythia ovata</name>
    <dbReference type="NCBI Taxonomy" id="205694"/>
    <lineage>
        <taxon>Eukaryota</taxon>
        <taxon>Viridiplantae</taxon>
        <taxon>Streptophyta</taxon>
        <taxon>Embryophyta</taxon>
        <taxon>Tracheophyta</taxon>
        <taxon>Spermatophyta</taxon>
        <taxon>Magnoliopsida</taxon>
        <taxon>eudicotyledons</taxon>
        <taxon>Gunneridae</taxon>
        <taxon>Pentapetalae</taxon>
        <taxon>asterids</taxon>
        <taxon>lamiids</taxon>
        <taxon>Lamiales</taxon>
        <taxon>Oleaceae</taxon>
        <taxon>Forsythieae</taxon>
        <taxon>Forsythia</taxon>
    </lineage>
</organism>
<comment type="caution">
    <text evidence="2">The sequence shown here is derived from an EMBL/GenBank/DDBJ whole genome shotgun (WGS) entry which is preliminary data.</text>
</comment>